<evidence type="ECO:0000313" key="1">
    <source>
        <dbReference type="EMBL" id="MPL95444.1"/>
    </source>
</evidence>
<reference evidence="1" key="1">
    <citation type="submission" date="2019-08" db="EMBL/GenBank/DDBJ databases">
        <authorList>
            <person name="Kucharzyk K."/>
            <person name="Murdoch R.W."/>
            <person name="Higgins S."/>
            <person name="Loffler F."/>
        </authorList>
    </citation>
    <scope>NUCLEOTIDE SEQUENCE</scope>
</reference>
<comment type="caution">
    <text evidence="1">The sequence shown here is derived from an EMBL/GenBank/DDBJ whole genome shotgun (WGS) entry which is preliminary data.</text>
</comment>
<protein>
    <submittedName>
        <fullName evidence="1">Uncharacterized protein</fullName>
    </submittedName>
</protein>
<organism evidence="1">
    <name type="scientific">bioreactor metagenome</name>
    <dbReference type="NCBI Taxonomy" id="1076179"/>
    <lineage>
        <taxon>unclassified sequences</taxon>
        <taxon>metagenomes</taxon>
        <taxon>ecological metagenomes</taxon>
    </lineage>
</organism>
<sequence>MPEITLHGRMGVPHEDGGDAGPVGAQDIHLGRVAHHDGPLPGQARGGEGFFEHGGIGFADDCRIPARPCADCLHQGADPCHGAFCRGKCPVDVRGHEERPVPDCQGRPADHGEGGGLVPPQDHCFAVLFSCRQNTRHFHLPVESRLADDPCPGDSLLGEVFGRGRARGDDLFHFGGDAVPPQAVSDPHPSGGVVRQEPYGLSHASERIQALRSSRRGLTSHVQHAVEVEKETVEHVRDHGHHSFSLFFPVFIVSSFIGGKVPVI</sequence>
<dbReference type="AlphaFoldDB" id="A0A644VVH7"/>
<dbReference type="EMBL" id="VSSQ01000467">
    <property type="protein sequence ID" value="MPL95444.1"/>
    <property type="molecule type" value="Genomic_DNA"/>
</dbReference>
<gene>
    <name evidence="1" type="ORF">SDC9_41615</name>
</gene>
<name>A0A644VVH7_9ZZZZ</name>
<accession>A0A644VVH7</accession>
<proteinExistence type="predicted"/>